<dbReference type="Pfam" id="PF17757">
    <property type="entry name" value="UvrB_inter"/>
    <property type="match status" value="1"/>
</dbReference>
<dbReference type="InterPro" id="IPR005118">
    <property type="entry name" value="TRCF_C"/>
</dbReference>
<evidence type="ECO:0000256" key="1">
    <source>
        <dbReference type="ARBA" id="ARBA00022490"/>
    </source>
</evidence>
<dbReference type="NCBIfam" id="TIGR00580">
    <property type="entry name" value="mfd"/>
    <property type="match status" value="1"/>
</dbReference>
<dbReference type="GO" id="GO:0000716">
    <property type="term" value="P:transcription-coupled nucleotide-excision repair, DNA damage recognition"/>
    <property type="evidence" value="ECO:0007669"/>
    <property type="project" value="UniProtKB-UniRule"/>
</dbReference>
<dbReference type="InterPro" id="IPR047112">
    <property type="entry name" value="RecG/Mfd"/>
</dbReference>
<dbReference type="SMART" id="SM00490">
    <property type="entry name" value="HELICc"/>
    <property type="match status" value="1"/>
</dbReference>
<evidence type="ECO:0000313" key="13">
    <source>
        <dbReference type="Proteomes" id="UP000555103"/>
    </source>
</evidence>
<dbReference type="Proteomes" id="UP000555103">
    <property type="component" value="Unassembled WGS sequence"/>
</dbReference>
<keyword evidence="1 9" id="KW-0963">Cytoplasm</keyword>
<dbReference type="Gene3D" id="3.40.50.11180">
    <property type="match status" value="1"/>
</dbReference>
<evidence type="ECO:0000256" key="7">
    <source>
        <dbReference type="ARBA" id="ARBA00023125"/>
    </source>
</evidence>
<dbReference type="PROSITE" id="PS51192">
    <property type="entry name" value="HELICASE_ATP_BIND_1"/>
    <property type="match status" value="1"/>
</dbReference>
<dbReference type="GO" id="GO:0006355">
    <property type="term" value="P:regulation of DNA-templated transcription"/>
    <property type="evidence" value="ECO:0007669"/>
    <property type="project" value="UniProtKB-UniRule"/>
</dbReference>
<name>A0A840CKQ4_9BACT</name>
<dbReference type="Pfam" id="PF02559">
    <property type="entry name" value="CarD_TRCF_RID"/>
    <property type="match status" value="1"/>
</dbReference>
<dbReference type="RefSeq" id="WP_183306168.1">
    <property type="nucleotide sequence ID" value="NZ_JACIEP010000003.1"/>
</dbReference>
<dbReference type="Pfam" id="PF03461">
    <property type="entry name" value="TRCF"/>
    <property type="match status" value="1"/>
</dbReference>
<evidence type="ECO:0000256" key="4">
    <source>
        <dbReference type="ARBA" id="ARBA00022801"/>
    </source>
</evidence>
<evidence type="ECO:0000256" key="9">
    <source>
        <dbReference type="HAMAP-Rule" id="MF_00969"/>
    </source>
</evidence>
<comment type="similarity">
    <text evidence="9">In the C-terminal section; belongs to the helicase family. RecG subfamily.</text>
</comment>
<dbReference type="GO" id="GO:0016787">
    <property type="term" value="F:hydrolase activity"/>
    <property type="evidence" value="ECO:0007669"/>
    <property type="project" value="UniProtKB-KW"/>
</dbReference>
<comment type="subcellular location">
    <subcellularLocation>
        <location evidence="9">Cytoplasm</location>
    </subcellularLocation>
</comment>
<dbReference type="GO" id="GO:0005737">
    <property type="term" value="C:cytoplasm"/>
    <property type="evidence" value="ECO:0007669"/>
    <property type="project" value="UniProtKB-SubCell"/>
</dbReference>
<gene>
    <name evidence="9" type="primary">mfd</name>
    <name evidence="12" type="ORF">GGR21_001118</name>
</gene>
<dbReference type="Gene3D" id="3.30.2060.10">
    <property type="entry name" value="Penicillin-binding protein 1b domain"/>
    <property type="match status" value="1"/>
</dbReference>
<evidence type="ECO:0000259" key="10">
    <source>
        <dbReference type="PROSITE" id="PS51192"/>
    </source>
</evidence>
<comment type="caution">
    <text evidence="12">The sequence shown here is derived from an EMBL/GenBank/DDBJ whole genome shotgun (WGS) entry which is preliminary data.</text>
</comment>
<dbReference type="InterPro" id="IPR011545">
    <property type="entry name" value="DEAD/DEAH_box_helicase_dom"/>
</dbReference>
<evidence type="ECO:0000256" key="2">
    <source>
        <dbReference type="ARBA" id="ARBA00022741"/>
    </source>
</evidence>
<dbReference type="EC" id="3.6.4.-" evidence="9"/>
<dbReference type="InterPro" id="IPR037235">
    <property type="entry name" value="TRCF-like_C_D7"/>
</dbReference>
<evidence type="ECO:0000256" key="8">
    <source>
        <dbReference type="ARBA" id="ARBA00023204"/>
    </source>
</evidence>
<keyword evidence="7 9" id="KW-0238">DNA-binding</keyword>
<keyword evidence="13" id="KW-1185">Reference proteome</keyword>
<dbReference type="InterPro" id="IPR004576">
    <property type="entry name" value="Mfd"/>
</dbReference>
<feature type="domain" description="Helicase C-terminal" evidence="11">
    <location>
        <begin position="746"/>
        <end position="900"/>
    </location>
</feature>
<dbReference type="EMBL" id="JACIEP010000003">
    <property type="protein sequence ID" value="MBB4035229.1"/>
    <property type="molecule type" value="Genomic_DNA"/>
</dbReference>
<dbReference type="CDD" id="cd17991">
    <property type="entry name" value="DEXHc_TRCF"/>
    <property type="match status" value="1"/>
</dbReference>
<evidence type="ECO:0000256" key="5">
    <source>
        <dbReference type="ARBA" id="ARBA00022806"/>
    </source>
</evidence>
<keyword evidence="8 9" id="KW-0234">DNA repair</keyword>
<evidence type="ECO:0000256" key="3">
    <source>
        <dbReference type="ARBA" id="ARBA00022763"/>
    </source>
</evidence>
<keyword evidence="2 9" id="KW-0547">Nucleotide-binding</keyword>
<feature type="domain" description="Helicase ATP-binding" evidence="10">
    <location>
        <begin position="564"/>
        <end position="725"/>
    </location>
</feature>
<evidence type="ECO:0000313" key="12">
    <source>
        <dbReference type="EMBL" id="MBB4035229.1"/>
    </source>
</evidence>
<dbReference type="Gene3D" id="3.40.50.300">
    <property type="entry name" value="P-loop containing nucleotide triphosphate hydrolases"/>
    <property type="match status" value="2"/>
</dbReference>
<dbReference type="PANTHER" id="PTHR47964">
    <property type="entry name" value="ATP-DEPENDENT DNA HELICASE HOMOLOG RECG, CHLOROPLASTIC"/>
    <property type="match status" value="1"/>
</dbReference>
<keyword evidence="3 9" id="KW-0227">DNA damage</keyword>
<dbReference type="PANTHER" id="PTHR47964:SF1">
    <property type="entry name" value="ATP-DEPENDENT DNA HELICASE HOMOLOG RECG, CHLOROPLASTIC"/>
    <property type="match status" value="1"/>
</dbReference>
<sequence length="1108" mass="127290">MKLSTLQEAFETHKNISVVTNILGKHKNIYVKGLQGSSSAILAAALYHKSNDCFLYVLNDLESAGYFYHDLNQILDSENVLFFPSAYKRAIKYGQIDAANEILRTEVLGKIQTNDKHLIIVSYPEALAEKVVSKSILEKNTIHMRVNEEIDRNFVSEMLDSFGFEYVDYVYEPGQYAIRGSILDVFSFSYEFPFRIDFFGDEVSTIRTFDIETQLSKEKLQQIQIIPDMQKSDLDRESFLKLIPENTIIAFKDYAWASEKVEAVYVDSTILDNPEYEKDVQNKLTTREEYDNLVKKYKHLHFGAREQGVADAVVEFKTNIQPSFHKNFDLISETFHKYIDDNYKIYILSDSEKQHKRLQSIFEDREDKINFVPVERTLSAGFIDETLKICCFTDHQLFDRYHKYNLKSDRVRSGKFALSLKELQQFQIGDYIVHIDHGVGQFGGLVRSDMNGKMQELIKLIYLNNDTIFVSLHSLHKISKYRGKEGEPPRINKLGTGAWNNIKERTKSKVKDIARDLIQLYAKRRQDKGFKFSPDSFLQHELEASFIYEDTPDQFKATNDVKLDMENEKPMDRLICGDVGFGKTEVAIRGAFKAVADNKQVAVLVPTTVLAYQHFQTFKERLKDFPCRVEYISRARSAGTIKDVLNDVKEGKVDVLIGTHRIVSKDVQFKDLGLLVIDEEQKFGVAVKEKLKQMKSNVDTLTMTATPIPRTLQFSLMGARDLSSITTPPPNRYPIQTEVHTFDPRIIREAIEFEMSRNGQVFFINNRIKNIYEIEDIIRREVPDARVAVGHGQMDPAKLESTIIDFVNHEYDVLLATTIIESGIDIPNANTIIVNNAQNFGLSDLHQLRGRVGRSNKKAFAYLLAPPLHTLTPEARRRLQAIENFSELGHGFHIAMQDLDIRGAGNLLGAEQSGFIADLGYEVYQKILTEAVNELKNDEFADIYHSTEDDEKIEGDKFVDDVQIESDLELLFPATYIPNDSERITLYRELDNMSREEDIFKFRERLEDRFGKIPAEGRELIQVVRLRSLAKILGIEKVVLKSGRMNLFLISNSDSPYYQSKAFDKLLDYIQKYPRNCELKERNGRRSVGIQHVPNVETACMVLSEIIG</sequence>
<dbReference type="GO" id="GO:0005524">
    <property type="term" value="F:ATP binding"/>
    <property type="evidence" value="ECO:0007669"/>
    <property type="project" value="UniProtKB-UniRule"/>
</dbReference>
<protein>
    <recommendedName>
        <fullName evidence="9">Transcription-repair-coupling factor</fullName>
        <shortName evidence="9">TRCF</shortName>
        <ecNumber evidence="9">3.6.4.-</ecNumber>
    </recommendedName>
</protein>
<comment type="function">
    <text evidence="9">Couples transcription and DNA repair by recognizing RNA polymerase (RNAP) stalled at DNA lesions. Mediates ATP-dependent release of RNAP and its truncated transcript from the DNA, and recruitment of nucleotide excision repair machinery to the damaged site.</text>
</comment>
<dbReference type="InterPro" id="IPR027417">
    <property type="entry name" value="P-loop_NTPase"/>
</dbReference>
<dbReference type="InterPro" id="IPR003711">
    <property type="entry name" value="CarD-like/TRCF_RID"/>
</dbReference>
<dbReference type="SMART" id="SM00487">
    <property type="entry name" value="DEXDc"/>
    <property type="match status" value="1"/>
</dbReference>
<dbReference type="GO" id="GO:0003678">
    <property type="term" value="F:DNA helicase activity"/>
    <property type="evidence" value="ECO:0007669"/>
    <property type="project" value="TreeGrafter"/>
</dbReference>
<proteinExistence type="inferred from homology"/>
<dbReference type="GO" id="GO:0003684">
    <property type="term" value="F:damaged DNA binding"/>
    <property type="evidence" value="ECO:0007669"/>
    <property type="project" value="InterPro"/>
</dbReference>
<dbReference type="InterPro" id="IPR041471">
    <property type="entry name" value="UvrB_inter"/>
</dbReference>
<dbReference type="HAMAP" id="MF_00969">
    <property type="entry name" value="TRCF"/>
    <property type="match status" value="1"/>
</dbReference>
<dbReference type="PROSITE" id="PS51194">
    <property type="entry name" value="HELICASE_CTER"/>
    <property type="match status" value="1"/>
</dbReference>
<evidence type="ECO:0000256" key="6">
    <source>
        <dbReference type="ARBA" id="ARBA00022840"/>
    </source>
</evidence>
<dbReference type="SMART" id="SM00982">
    <property type="entry name" value="TRCF"/>
    <property type="match status" value="1"/>
</dbReference>
<dbReference type="Gene3D" id="2.40.10.170">
    <property type="match status" value="1"/>
</dbReference>
<keyword evidence="4 9" id="KW-0378">Hydrolase</keyword>
<dbReference type="Gene3D" id="3.90.1150.50">
    <property type="entry name" value="Transcription-repair-coupling factor, D7 domain"/>
    <property type="match status" value="1"/>
</dbReference>
<evidence type="ECO:0000259" key="11">
    <source>
        <dbReference type="PROSITE" id="PS51194"/>
    </source>
</evidence>
<accession>A0A840CKQ4</accession>
<keyword evidence="6 9" id="KW-0067">ATP-binding</keyword>
<organism evidence="12 13">
    <name type="scientific">Dysgonomonas hofstadii</name>
    <dbReference type="NCBI Taxonomy" id="637886"/>
    <lineage>
        <taxon>Bacteria</taxon>
        <taxon>Pseudomonadati</taxon>
        <taxon>Bacteroidota</taxon>
        <taxon>Bacteroidia</taxon>
        <taxon>Bacteroidales</taxon>
        <taxon>Dysgonomonadaceae</taxon>
        <taxon>Dysgonomonas</taxon>
    </lineage>
</organism>
<comment type="similarity">
    <text evidence="9">In the N-terminal section; belongs to the UvrB family.</text>
</comment>
<dbReference type="InterPro" id="IPR036101">
    <property type="entry name" value="CarD-like/TRCF_RID_sf"/>
</dbReference>
<dbReference type="SUPFAM" id="SSF143517">
    <property type="entry name" value="TRCF domain-like"/>
    <property type="match status" value="1"/>
</dbReference>
<dbReference type="SUPFAM" id="SSF52540">
    <property type="entry name" value="P-loop containing nucleoside triphosphate hydrolases"/>
    <property type="match status" value="4"/>
</dbReference>
<dbReference type="Pfam" id="PF00270">
    <property type="entry name" value="DEAD"/>
    <property type="match status" value="1"/>
</dbReference>
<dbReference type="InterPro" id="IPR014001">
    <property type="entry name" value="Helicase_ATP-bd"/>
</dbReference>
<keyword evidence="5 12" id="KW-0347">Helicase</keyword>
<dbReference type="InterPro" id="IPR001650">
    <property type="entry name" value="Helicase_C-like"/>
</dbReference>
<dbReference type="AlphaFoldDB" id="A0A840CKQ4"/>
<dbReference type="SMART" id="SM01058">
    <property type="entry name" value="CarD_TRCF"/>
    <property type="match status" value="1"/>
</dbReference>
<dbReference type="SUPFAM" id="SSF141259">
    <property type="entry name" value="CarD-like"/>
    <property type="match status" value="1"/>
</dbReference>
<reference evidence="12 13" key="1">
    <citation type="submission" date="2020-08" db="EMBL/GenBank/DDBJ databases">
        <title>Genomic Encyclopedia of Type Strains, Phase IV (KMG-IV): sequencing the most valuable type-strain genomes for metagenomic binning, comparative biology and taxonomic classification.</title>
        <authorList>
            <person name="Goeker M."/>
        </authorList>
    </citation>
    <scope>NUCLEOTIDE SEQUENCE [LARGE SCALE GENOMIC DNA]</scope>
    <source>
        <strain evidence="12 13">DSM 104969</strain>
    </source>
</reference>
<dbReference type="Pfam" id="PF00271">
    <property type="entry name" value="Helicase_C"/>
    <property type="match status" value="1"/>
</dbReference>